<dbReference type="Proteomes" id="UP000542813">
    <property type="component" value="Unassembled WGS sequence"/>
</dbReference>
<keyword evidence="4" id="KW-1185">Reference proteome</keyword>
<keyword evidence="2 3" id="KW-0326">Glycosidase</keyword>
<dbReference type="PANTHER" id="PTHR43053">
    <property type="entry name" value="GLYCOSIDASE FAMILY 31"/>
    <property type="match status" value="1"/>
</dbReference>
<protein>
    <submittedName>
        <fullName evidence="3">Alpha-galactosidase</fullName>
        <ecNumber evidence="3">3.2.1.22</ecNumber>
    </submittedName>
</protein>
<comment type="caution">
    <text evidence="3">The sequence shown here is derived from an EMBL/GenBank/DDBJ whole genome shotgun (WGS) entry which is preliminary data.</text>
</comment>
<dbReference type="PANTHER" id="PTHR43053:SF3">
    <property type="entry name" value="ALPHA-GALACTOSIDASE C-RELATED"/>
    <property type="match status" value="1"/>
</dbReference>
<dbReference type="InterPro" id="IPR002252">
    <property type="entry name" value="Glyco_hydro_36"/>
</dbReference>
<proteinExistence type="predicted"/>
<evidence type="ECO:0000313" key="3">
    <source>
        <dbReference type="EMBL" id="MBB5791277.1"/>
    </source>
</evidence>
<dbReference type="InterPro" id="IPR050985">
    <property type="entry name" value="Alpha-glycosidase_related"/>
</dbReference>
<organism evidence="3 4">
    <name type="scientific">Jiangella mangrovi</name>
    <dbReference type="NCBI Taxonomy" id="1524084"/>
    <lineage>
        <taxon>Bacteria</taxon>
        <taxon>Bacillati</taxon>
        <taxon>Actinomycetota</taxon>
        <taxon>Actinomycetes</taxon>
        <taxon>Jiangellales</taxon>
        <taxon>Jiangellaceae</taxon>
        <taxon>Jiangella</taxon>
    </lineage>
</organism>
<dbReference type="Gene3D" id="3.20.20.70">
    <property type="entry name" value="Aldolase class I"/>
    <property type="match status" value="1"/>
</dbReference>
<dbReference type="Gene3D" id="2.70.98.60">
    <property type="entry name" value="alpha-galactosidase from lactobacil brevis"/>
    <property type="match status" value="1"/>
</dbReference>
<evidence type="ECO:0000256" key="2">
    <source>
        <dbReference type="ARBA" id="ARBA00023295"/>
    </source>
</evidence>
<dbReference type="InterPro" id="IPR017853">
    <property type="entry name" value="GH"/>
</dbReference>
<accession>A0A7W9LPK3</accession>
<dbReference type="GO" id="GO:0004557">
    <property type="term" value="F:alpha-galactosidase activity"/>
    <property type="evidence" value="ECO:0007669"/>
    <property type="project" value="UniProtKB-EC"/>
</dbReference>
<dbReference type="Pfam" id="PF02065">
    <property type="entry name" value="Melibiase"/>
    <property type="match status" value="1"/>
</dbReference>
<evidence type="ECO:0000313" key="4">
    <source>
        <dbReference type="Proteomes" id="UP000542813"/>
    </source>
</evidence>
<keyword evidence="1 3" id="KW-0378">Hydrolase</keyword>
<dbReference type="CDD" id="cd14791">
    <property type="entry name" value="GH36"/>
    <property type="match status" value="1"/>
</dbReference>
<evidence type="ECO:0000256" key="1">
    <source>
        <dbReference type="ARBA" id="ARBA00022801"/>
    </source>
</evidence>
<reference evidence="3 4" key="1">
    <citation type="submission" date="2020-08" db="EMBL/GenBank/DDBJ databases">
        <title>Sequencing the genomes of 1000 actinobacteria strains.</title>
        <authorList>
            <person name="Klenk H.-P."/>
        </authorList>
    </citation>
    <scope>NUCLEOTIDE SEQUENCE [LARGE SCALE GENOMIC DNA]</scope>
    <source>
        <strain evidence="3 4">DSM 102122</strain>
    </source>
</reference>
<dbReference type="PRINTS" id="PR00743">
    <property type="entry name" value="GLHYDRLASE36"/>
</dbReference>
<sequence>MSEEPETIEWTGDGVRLALSVPVDGPVRVLGLRPGVVMGDRGHPLVELAVGGEGRVDRSAHAQHRFTAAGSRLRYRSHSADGDHLRVVQADPASGLVVTSVVERTTPGTVRCHTSTHNAGSDPVLLDFVSSLVLTGFGGLDADLRLHHARNAWCAEARWQQVDLESAGIVDVARLGGVADTTLGQFAVTTTGSWSTGDHLPMGAIEDGGRGATWLWQIEHNGPSHWAVGDHDGDLFLLCSGPASAEHQWRRRLAPGDTFESVPVTVVVSDHGLEHAFGLLTGHRRVVRRPHADNEWLPVVFNDYMNCLKGDPTEADLVPLIDAAAAAGAEYFVIDAGWHAVPKPWWDEVGAWEESRERFPHGLAATMDRIRAAGMVPGLWVEPEVVGVRSPAARTLPDEAFFQRDGRRIVEVSRYHLDLRHPAARSHLDAVVDRLVSDYGVGYLKFDYNIDIGPGTDFASDSLGNGLLGHDRALLAWLDGVLDRHPGLVIENCASGGMRADGAMLSRLSIHSTSDQTDHRRYPAIAAAAPTVAPPEQAAVWAYPQPHFTAEENALTMVNALLGRVHLSGRIDLLDGVQAAAVSGAVDVYKSIRSRLAEMLPRWPLGLPRWSDPWVALAQVDDAGTLLSVWRRDLGRGPGPDRVEVPLPWLAGTGARVEVLFPVDLPTSLTWDDAAGVLSVGLPGPWAGRLLEVRPGI</sequence>
<gene>
    <name evidence="3" type="ORF">HD601_005852</name>
</gene>
<dbReference type="EC" id="3.2.1.22" evidence="3"/>
<dbReference type="InterPro" id="IPR038417">
    <property type="entry name" value="Alpga-gal_N_sf"/>
</dbReference>
<dbReference type="GO" id="GO:0016052">
    <property type="term" value="P:carbohydrate catabolic process"/>
    <property type="evidence" value="ECO:0007669"/>
    <property type="project" value="InterPro"/>
</dbReference>
<dbReference type="AlphaFoldDB" id="A0A7W9LPK3"/>
<dbReference type="SUPFAM" id="SSF51445">
    <property type="entry name" value="(Trans)glycosidases"/>
    <property type="match status" value="1"/>
</dbReference>
<dbReference type="InterPro" id="IPR013785">
    <property type="entry name" value="Aldolase_TIM"/>
</dbReference>
<dbReference type="RefSeq" id="WP_221441409.1">
    <property type="nucleotide sequence ID" value="NZ_JACHMM010000001.1"/>
</dbReference>
<name>A0A7W9LPK3_9ACTN</name>
<dbReference type="EMBL" id="JACHMM010000001">
    <property type="protein sequence ID" value="MBB5791277.1"/>
    <property type="molecule type" value="Genomic_DNA"/>
</dbReference>